<dbReference type="InterPro" id="IPR010998">
    <property type="entry name" value="Integrase_recombinase_N"/>
</dbReference>
<evidence type="ECO:0000259" key="7">
    <source>
        <dbReference type="PROSITE" id="PS51900"/>
    </source>
</evidence>
<dbReference type="GO" id="GO:0006310">
    <property type="term" value="P:DNA recombination"/>
    <property type="evidence" value="ECO:0007669"/>
    <property type="project" value="UniProtKB-KW"/>
</dbReference>
<proteinExistence type="inferred from homology"/>
<evidence type="ECO:0000313" key="9">
    <source>
        <dbReference type="Proteomes" id="UP000223839"/>
    </source>
</evidence>
<dbReference type="EMBL" id="NUYG01000027">
    <property type="protein sequence ID" value="PFM91975.1"/>
    <property type="molecule type" value="Genomic_DNA"/>
</dbReference>
<keyword evidence="3 5" id="KW-0238">DNA-binding</keyword>
<name>A0AB36TV07_BACTU</name>
<accession>A0AB36TV07</accession>
<dbReference type="Gene3D" id="1.10.443.10">
    <property type="entry name" value="Intergrase catalytic core"/>
    <property type="match status" value="1"/>
</dbReference>
<evidence type="ECO:0000313" key="8">
    <source>
        <dbReference type="EMBL" id="PFM91975.1"/>
    </source>
</evidence>
<dbReference type="Pfam" id="PF00589">
    <property type="entry name" value="Phage_integrase"/>
    <property type="match status" value="1"/>
</dbReference>
<evidence type="ECO:0000256" key="2">
    <source>
        <dbReference type="ARBA" id="ARBA00022908"/>
    </source>
</evidence>
<evidence type="ECO:0000259" key="6">
    <source>
        <dbReference type="PROSITE" id="PS51898"/>
    </source>
</evidence>
<evidence type="ECO:0000256" key="5">
    <source>
        <dbReference type="PROSITE-ProRule" id="PRU01248"/>
    </source>
</evidence>
<dbReference type="CDD" id="cd01189">
    <property type="entry name" value="INT_ICEBs1_C_like"/>
    <property type="match status" value="1"/>
</dbReference>
<dbReference type="PROSITE" id="PS51900">
    <property type="entry name" value="CB"/>
    <property type="match status" value="1"/>
</dbReference>
<dbReference type="PANTHER" id="PTHR30349:SF64">
    <property type="entry name" value="PROPHAGE INTEGRASE INTD-RELATED"/>
    <property type="match status" value="1"/>
</dbReference>
<feature type="domain" description="Core-binding (CB)" evidence="7">
    <location>
        <begin position="65"/>
        <end position="147"/>
    </location>
</feature>
<dbReference type="SUPFAM" id="SSF56349">
    <property type="entry name" value="DNA breaking-rejoining enzymes"/>
    <property type="match status" value="1"/>
</dbReference>
<evidence type="ECO:0000256" key="3">
    <source>
        <dbReference type="ARBA" id="ARBA00023125"/>
    </source>
</evidence>
<dbReference type="Pfam" id="PF14659">
    <property type="entry name" value="Phage_int_SAM_3"/>
    <property type="match status" value="1"/>
</dbReference>
<dbReference type="InterPro" id="IPR011010">
    <property type="entry name" value="DNA_brk_join_enz"/>
</dbReference>
<feature type="domain" description="Tyr recombinase" evidence="6">
    <location>
        <begin position="168"/>
        <end position="364"/>
    </location>
</feature>
<comment type="caution">
    <text evidence="8">The sequence shown here is derived from an EMBL/GenBank/DDBJ whole genome shotgun (WGS) entry which is preliminary data.</text>
</comment>
<dbReference type="InterPro" id="IPR004107">
    <property type="entry name" value="Integrase_SAM-like_N"/>
</dbReference>
<keyword evidence="4" id="KW-0233">DNA recombination</keyword>
<dbReference type="Proteomes" id="UP000223839">
    <property type="component" value="Unassembled WGS sequence"/>
</dbReference>
<organism evidence="8 9">
    <name type="scientific">Bacillus thuringiensis</name>
    <dbReference type="NCBI Taxonomy" id="1428"/>
    <lineage>
        <taxon>Bacteria</taxon>
        <taxon>Bacillati</taxon>
        <taxon>Bacillota</taxon>
        <taxon>Bacilli</taxon>
        <taxon>Bacillales</taxon>
        <taxon>Bacillaceae</taxon>
        <taxon>Bacillus</taxon>
        <taxon>Bacillus cereus group</taxon>
    </lineage>
</organism>
<dbReference type="Gene3D" id="1.10.150.130">
    <property type="match status" value="1"/>
</dbReference>
<dbReference type="InterPro" id="IPR050090">
    <property type="entry name" value="Tyrosine_recombinase_XerCD"/>
</dbReference>
<dbReference type="InterPro" id="IPR028259">
    <property type="entry name" value="AP2-like_int_N"/>
</dbReference>
<dbReference type="PANTHER" id="PTHR30349">
    <property type="entry name" value="PHAGE INTEGRASE-RELATED"/>
    <property type="match status" value="1"/>
</dbReference>
<dbReference type="GO" id="GO:0003677">
    <property type="term" value="F:DNA binding"/>
    <property type="evidence" value="ECO:0007669"/>
    <property type="project" value="UniProtKB-UniRule"/>
</dbReference>
<dbReference type="InterPro" id="IPR044068">
    <property type="entry name" value="CB"/>
</dbReference>
<dbReference type="PROSITE" id="PS51898">
    <property type="entry name" value="TYR_RECOMBINASE"/>
    <property type="match status" value="1"/>
</dbReference>
<protein>
    <submittedName>
        <fullName evidence="8">Site-specific integrase</fullName>
    </submittedName>
</protein>
<dbReference type="RefSeq" id="WP_074615599.1">
    <property type="nucleotide sequence ID" value="NZ_NUYG01000027.1"/>
</dbReference>
<dbReference type="Pfam" id="PF14657">
    <property type="entry name" value="Arm-DNA-bind_4"/>
    <property type="match status" value="1"/>
</dbReference>
<dbReference type="InterPro" id="IPR002104">
    <property type="entry name" value="Integrase_catalytic"/>
</dbReference>
<dbReference type="GO" id="GO:0015074">
    <property type="term" value="P:DNA integration"/>
    <property type="evidence" value="ECO:0007669"/>
    <property type="project" value="UniProtKB-KW"/>
</dbReference>
<reference evidence="8 9" key="1">
    <citation type="submission" date="2017-09" db="EMBL/GenBank/DDBJ databases">
        <title>Large-scale bioinformatics analysis of Bacillus genomes uncovers conserved roles of natural products in bacterial physiology.</title>
        <authorList>
            <consortium name="Agbiome Team Llc"/>
            <person name="Bleich R.M."/>
            <person name="Grubbs K.J."/>
            <person name="Santa Maria K.C."/>
            <person name="Allen S.E."/>
            <person name="Farag S."/>
            <person name="Shank E.A."/>
            <person name="Bowers A."/>
        </authorList>
    </citation>
    <scope>NUCLEOTIDE SEQUENCE [LARGE SCALE GENOMIC DNA]</scope>
    <source>
        <strain evidence="8 9">AFS077661</strain>
    </source>
</reference>
<comment type="similarity">
    <text evidence="1">Belongs to the 'phage' integrase family.</text>
</comment>
<gene>
    <name evidence="8" type="ORF">COJ61_14595</name>
</gene>
<keyword evidence="2" id="KW-0229">DNA integration</keyword>
<dbReference type="InterPro" id="IPR013762">
    <property type="entry name" value="Integrase-like_cat_sf"/>
</dbReference>
<evidence type="ECO:0000256" key="4">
    <source>
        <dbReference type="ARBA" id="ARBA00023172"/>
    </source>
</evidence>
<evidence type="ECO:0000256" key="1">
    <source>
        <dbReference type="ARBA" id="ARBA00008857"/>
    </source>
</evidence>
<sequence>MKGSVKKDKKTGKYFYIVDIAIDPLTGKRKQKKKRGFASKQEAQNALTTLLAEVHTGTYVEPSKLSYGEYLESWFNTKKHSVGIQTAKVLKGYLNSRIIPSLGNIKLAKLTSLHMQNYVNSLRDEGLKRGTIEKIIKVIRNSLEHAIDLELITKNVATKTKLPKADKEELTVWNEQEVQLFLKAAQDSRYSIVFYIALVTGMRQGELLGLRWKDVDLEKGHLTISQTLSHDGKTFLLGGKTKSSLRKILLPTSTIAKLKKHRAVVLKEKLSQGEEYQDNGLVMCTPSGTPINPANVRRSLNTLIKKAAVPKIRFHDLRHTHATLLLAKGVNVKVISERLGHSNIKITLDTYSHVLPTMQEDAVNKIEEIL</sequence>
<dbReference type="AlphaFoldDB" id="A0AB36TV07"/>